<gene>
    <name evidence="1" type="ORF">WA1_20890</name>
</gene>
<dbReference type="EMBL" id="ANNX02000020">
    <property type="protein sequence ID" value="KYC42424.1"/>
    <property type="molecule type" value="Genomic_DNA"/>
</dbReference>
<keyword evidence="2" id="KW-1185">Reference proteome</keyword>
<proteinExistence type="predicted"/>
<evidence type="ECO:0000313" key="2">
    <source>
        <dbReference type="Proteomes" id="UP000076925"/>
    </source>
</evidence>
<reference evidence="1 2" key="1">
    <citation type="journal article" date="2013" name="Genome Biol. Evol.">
        <title>Genomes of Stigonematalean cyanobacteria (subsection V) and the evolution of oxygenic photosynthesis from prokaryotes to plastids.</title>
        <authorList>
            <person name="Dagan T."/>
            <person name="Roettger M."/>
            <person name="Stucken K."/>
            <person name="Landan G."/>
            <person name="Koch R."/>
            <person name="Major P."/>
            <person name="Gould S.B."/>
            <person name="Goremykin V.V."/>
            <person name="Rippka R."/>
            <person name="Tandeau de Marsac N."/>
            <person name="Gugger M."/>
            <person name="Lockhart P.J."/>
            <person name="Allen J.F."/>
            <person name="Brune I."/>
            <person name="Maus I."/>
            <person name="Puhler A."/>
            <person name="Martin W.F."/>
        </authorList>
    </citation>
    <scope>NUCLEOTIDE SEQUENCE [LARGE SCALE GENOMIC DNA]</scope>
    <source>
        <strain evidence="1 2">PCC 7110</strain>
    </source>
</reference>
<dbReference type="OrthoDB" id="501956at2"/>
<accession>A0A139XCK2</accession>
<dbReference type="AlphaFoldDB" id="A0A139XCK2"/>
<dbReference type="Proteomes" id="UP000076925">
    <property type="component" value="Unassembled WGS sequence"/>
</dbReference>
<evidence type="ECO:0000313" key="1">
    <source>
        <dbReference type="EMBL" id="KYC42424.1"/>
    </source>
</evidence>
<protein>
    <submittedName>
        <fullName evidence="1">Uncharacterized protein</fullName>
    </submittedName>
</protein>
<name>A0A139XCK2_9CYAN</name>
<comment type="caution">
    <text evidence="1">The sequence shown here is derived from an EMBL/GenBank/DDBJ whole genome shotgun (WGS) entry which is preliminary data.</text>
</comment>
<dbReference type="STRING" id="128403.WA1_20890"/>
<dbReference type="RefSeq" id="WP_017747567.1">
    <property type="nucleotide sequence ID" value="NZ_KQ976354.1"/>
</dbReference>
<sequence length="174" mass="19994">MKKKKPLIARLTTISKSKVKSGKPDFQRRVGIEAKLPQISEALLLEDMSYYYGSYQRTALNLLQSGKSDSEVEKILQSRFGIAWAWADSIATLAKSTYDQLQTAKQNRIELLSSDLKSGWKYFQEEIEKLEQSITKFNGKPQQYKRINKKLLGLKSKALRLKRKQKELDALGSY</sequence>
<organism evidence="1 2">
    <name type="scientific">Scytonema hofmannii PCC 7110</name>
    <dbReference type="NCBI Taxonomy" id="128403"/>
    <lineage>
        <taxon>Bacteria</taxon>
        <taxon>Bacillati</taxon>
        <taxon>Cyanobacteriota</taxon>
        <taxon>Cyanophyceae</taxon>
        <taxon>Nostocales</taxon>
        <taxon>Scytonemataceae</taxon>
        <taxon>Scytonema</taxon>
    </lineage>
</organism>